<evidence type="ECO:0000313" key="2">
    <source>
        <dbReference type="EMBL" id="ROQ23379.1"/>
    </source>
</evidence>
<dbReference type="RefSeq" id="WP_123422182.1">
    <property type="nucleotide sequence ID" value="NZ_RJUL01000008.1"/>
</dbReference>
<dbReference type="Pfam" id="PF09912">
    <property type="entry name" value="DUF2141"/>
    <property type="match status" value="1"/>
</dbReference>
<keyword evidence="3" id="KW-1185">Reference proteome</keyword>
<comment type="caution">
    <text evidence="2">The sequence shown here is derived from an EMBL/GenBank/DDBJ whole genome shotgun (WGS) entry which is preliminary data.</text>
</comment>
<evidence type="ECO:0000256" key="1">
    <source>
        <dbReference type="SAM" id="SignalP"/>
    </source>
</evidence>
<dbReference type="STRING" id="584787.GCA_001247655_03824"/>
<dbReference type="Proteomes" id="UP000268033">
    <property type="component" value="Unassembled WGS sequence"/>
</dbReference>
<sequence>MKTLFALLLAPTLGMAQNLDVTVTGYPTDTGTTWVSLYDSQAAFNGKGQPVAASRVKPRGGQSHLSFHDLPEGHYAIKLFHDANDNGKLDTNLIGIPTEPYGFSGKPGGHGPAQFEDAAFAVEGDTQITIKLR</sequence>
<evidence type="ECO:0000313" key="3">
    <source>
        <dbReference type="Proteomes" id="UP000268033"/>
    </source>
</evidence>
<organism evidence="2 3">
    <name type="scientific">Gallaecimonas pentaromativorans</name>
    <dbReference type="NCBI Taxonomy" id="584787"/>
    <lineage>
        <taxon>Bacteria</taxon>
        <taxon>Pseudomonadati</taxon>
        <taxon>Pseudomonadota</taxon>
        <taxon>Gammaproteobacteria</taxon>
        <taxon>Enterobacterales</taxon>
        <taxon>Gallaecimonadaceae</taxon>
        <taxon>Gallaecimonas</taxon>
    </lineage>
</organism>
<dbReference type="AlphaFoldDB" id="A0A3N1P5K3"/>
<name>A0A3N1P5K3_9GAMM</name>
<dbReference type="EMBL" id="RJUL01000008">
    <property type="protein sequence ID" value="ROQ23379.1"/>
    <property type="molecule type" value="Genomic_DNA"/>
</dbReference>
<keyword evidence="1" id="KW-0732">Signal</keyword>
<proteinExistence type="predicted"/>
<feature type="chain" id="PRO_5018309031" evidence="1">
    <location>
        <begin position="17"/>
        <end position="133"/>
    </location>
</feature>
<feature type="signal peptide" evidence="1">
    <location>
        <begin position="1"/>
        <end position="16"/>
    </location>
</feature>
<reference evidence="2 3" key="1">
    <citation type="submission" date="2018-11" db="EMBL/GenBank/DDBJ databases">
        <title>Genomic Encyclopedia of Type Strains, Phase IV (KMG-IV): sequencing the most valuable type-strain genomes for metagenomic binning, comparative biology and taxonomic classification.</title>
        <authorList>
            <person name="Goeker M."/>
        </authorList>
    </citation>
    <scope>NUCLEOTIDE SEQUENCE [LARGE SCALE GENOMIC DNA]</scope>
    <source>
        <strain evidence="2 3">DSM 21945</strain>
    </source>
</reference>
<gene>
    <name evidence="2" type="ORF">EDC28_108117</name>
</gene>
<protein>
    <submittedName>
        <fullName evidence="2">Uncharacterized protein (DUF2141 family)</fullName>
    </submittedName>
</protein>
<accession>A0A3N1P5K3</accession>
<dbReference type="InterPro" id="IPR018673">
    <property type="entry name" value="DUF2141"/>
</dbReference>